<evidence type="ECO:0000313" key="1">
    <source>
        <dbReference type="EMBL" id="MCI73165.1"/>
    </source>
</evidence>
<accession>A0A392UN28</accession>
<dbReference type="AlphaFoldDB" id="A0A392UN28"/>
<name>A0A392UN28_9FABA</name>
<dbReference type="Proteomes" id="UP000265520">
    <property type="component" value="Unassembled WGS sequence"/>
</dbReference>
<comment type="caution">
    <text evidence="1">The sequence shown here is derived from an EMBL/GenBank/DDBJ whole genome shotgun (WGS) entry which is preliminary data.</text>
</comment>
<organism evidence="1 2">
    <name type="scientific">Trifolium medium</name>
    <dbReference type="NCBI Taxonomy" id="97028"/>
    <lineage>
        <taxon>Eukaryota</taxon>
        <taxon>Viridiplantae</taxon>
        <taxon>Streptophyta</taxon>
        <taxon>Embryophyta</taxon>
        <taxon>Tracheophyta</taxon>
        <taxon>Spermatophyta</taxon>
        <taxon>Magnoliopsida</taxon>
        <taxon>eudicotyledons</taxon>
        <taxon>Gunneridae</taxon>
        <taxon>Pentapetalae</taxon>
        <taxon>rosids</taxon>
        <taxon>fabids</taxon>
        <taxon>Fabales</taxon>
        <taxon>Fabaceae</taxon>
        <taxon>Papilionoideae</taxon>
        <taxon>50 kb inversion clade</taxon>
        <taxon>NPAAA clade</taxon>
        <taxon>Hologalegina</taxon>
        <taxon>IRL clade</taxon>
        <taxon>Trifolieae</taxon>
        <taxon>Trifolium</taxon>
    </lineage>
</organism>
<proteinExistence type="predicted"/>
<sequence length="48" mass="5443">ELEEMKILGVKIVDGKDRPWKSAMEIGDGEDCCCNNNTKFHAVFDLSR</sequence>
<dbReference type="EMBL" id="LXQA010832606">
    <property type="protein sequence ID" value="MCI73165.1"/>
    <property type="molecule type" value="Genomic_DNA"/>
</dbReference>
<keyword evidence="2" id="KW-1185">Reference proteome</keyword>
<evidence type="ECO:0000313" key="2">
    <source>
        <dbReference type="Proteomes" id="UP000265520"/>
    </source>
</evidence>
<feature type="non-terminal residue" evidence="1">
    <location>
        <position position="1"/>
    </location>
</feature>
<protein>
    <submittedName>
        <fullName evidence="1">Uncharacterized protein</fullName>
    </submittedName>
</protein>
<reference evidence="1 2" key="1">
    <citation type="journal article" date="2018" name="Front. Plant Sci.">
        <title>Red Clover (Trifolium pratense) and Zigzag Clover (T. medium) - A Picture of Genomic Similarities and Differences.</title>
        <authorList>
            <person name="Dluhosova J."/>
            <person name="Istvanek J."/>
            <person name="Nedelnik J."/>
            <person name="Repkova J."/>
        </authorList>
    </citation>
    <scope>NUCLEOTIDE SEQUENCE [LARGE SCALE GENOMIC DNA]</scope>
    <source>
        <strain evidence="2">cv. 10/8</strain>
        <tissue evidence="1">Leaf</tissue>
    </source>
</reference>